<comment type="function">
    <text evidence="1 13">Transfers the gamma-phosphate of ATP to the 4'-position of a tetraacyldisaccharide 1-phosphate intermediate (termed DS-1-P) to form tetraacyldisaccharide 1,4'-bis-phosphate (lipid IVA).</text>
</comment>
<dbReference type="NCBIfam" id="TIGR00682">
    <property type="entry name" value="lpxK"/>
    <property type="match status" value="1"/>
</dbReference>
<dbReference type="PANTHER" id="PTHR42724">
    <property type="entry name" value="TETRAACYLDISACCHARIDE 4'-KINASE"/>
    <property type="match status" value="1"/>
</dbReference>
<dbReference type="GO" id="GO:0005886">
    <property type="term" value="C:plasma membrane"/>
    <property type="evidence" value="ECO:0007669"/>
    <property type="project" value="TreeGrafter"/>
</dbReference>
<evidence type="ECO:0000256" key="1">
    <source>
        <dbReference type="ARBA" id="ARBA00002274"/>
    </source>
</evidence>
<dbReference type="GO" id="GO:0009245">
    <property type="term" value="P:lipid A biosynthetic process"/>
    <property type="evidence" value="ECO:0007669"/>
    <property type="project" value="UniProtKB-UniRule"/>
</dbReference>
<reference evidence="15" key="1">
    <citation type="submission" date="2016-10" db="EMBL/GenBank/DDBJ databases">
        <authorList>
            <person name="Varghese N."/>
            <person name="Submissions S."/>
        </authorList>
    </citation>
    <scope>NUCLEOTIDE SEQUENCE [LARGE SCALE GENOMIC DNA]</scope>
    <source>
        <strain evidence="15">DSM 25730</strain>
    </source>
</reference>
<dbReference type="RefSeq" id="WP_092851480.1">
    <property type="nucleotide sequence ID" value="NZ_FOMI01000005.1"/>
</dbReference>
<sequence length="332" mass="37937">MNIIRKLLFPIVPIYFLVTWLRNKLYDFGIKKSKSYDLPIICVGNLSAGGTGKTPMIEYLIRLLKDDYKVATLSRGYKRKTEGFQLANKEATADTIGDEPFQFYTKYKGSVLVAVDANRQHGIEMLQNDKPDVILLDDAYQHRKVSAGFKILLTTYANPFFKDIVLPTGNLREPRRGMLRADVIVVTKCPKGLSASEKSNIIKRINPKTHQDVFFSSIDYAEFVIAANKTEVIESLGHFTLVTGIANAKPLVNYLNEKNLNFEHLNFKDHYNFTLNDIENLAQKELIVTTEKDYMRLKQYDSLKEKLFYLPITVHVDNAAKLNTLVKTFVTH</sequence>
<evidence type="ECO:0000313" key="15">
    <source>
        <dbReference type="Proteomes" id="UP000199439"/>
    </source>
</evidence>
<gene>
    <name evidence="13" type="primary">lpxK</name>
    <name evidence="14" type="ORF">SAMN04487987_105129</name>
</gene>
<dbReference type="Proteomes" id="UP000199439">
    <property type="component" value="Unassembled WGS sequence"/>
</dbReference>
<evidence type="ECO:0000256" key="7">
    <source>
        <dbReference type="ARBA" id="ARBA00022679"/>
    </source>
</evidence>
<dbReference type="GO" id="GO:0009029">
    <property type="term" value="F:lipid-A 4'-kinase activity"/>
    <property type="evidence" value="ECO:0007669"/>
    <property type="project" value="UniProtKB-UniRule"/>
</dbReference>
<keyword evidence="5 13" id="KW-0444">Lipid biosynthesis</keyword>
<dbReference type="AlphaFoldDB" id="A0A1I1Q8S9"/>
<evidence type="ECO:0000313" key="14">
    <source>
        <dbReference type="EMBL" id="SFD16238.1"/>
    </source>
</evidence>
<dbReference type="PANTHER" id="PTHR42724:SF1">
    <property type="entry name" value="TETRAACYLDISACCHARIDE 4'-KINASE, MITOCHONDRIAL-RELATED"/>
    <property type="match status" value="1"/>
</dbReference>
<organism evidence="14 15">
    <name type="scientific">Algibacter pectinivorans</name>
    <dbReference type="NCBI Taxonomy" id="870482"/>
    <lineage>
        <taxon>Bacteria</taxon>
        <taxon>Pseudomonadati</taxon>
        <taxon>Bacteroidota</taxon>
        <taxon>Flavobacteriia</taxon>
        <taxon>Flavobacteriales</taxon>
        <taxon>Flavobacteriaceae</taxon>
        <taxon>Algibacter</taxon>
    </lineage>
</organism>
<evidence type="ECO:0000256" key="6">
    <source>
        <dbReference type="ARBA" id="ARBA00022556"/>
    </source>
</evidence>
<keyword evidence="8 13" id="KW-0547">Nucleotide-binding</keyword>
<keyword evidence="11 13" id="KW-0443">Lipid metabolism</keyword>
<evidence type="ECO:0000256" key="2">
    <source>
        <dbReference type="ARBA" id="ARBA00004870"/>
    </source>
</evidence>
<evidence type="ECO:0000256" key="5">
    <source>
        <dbReference type="ARBA" id="ARBA00022516"/>
    </source>
</evidence>
<evidence type="ECO:0000256" key="11">
    <source>
        <dbReference type="ARBA" id="ARBA00023098"/>
    </source>
</evidence>
<dbReference type="UniPathway" id="UPA00359">
    <property type="reaction ID" value="UER00482"/>
</dbReference>
<evidence type="ECO:0000256" key="9">
    <source>
        <dbReference type="ARBA" id="ARBA00022777"/>
    </source>
</evidence>
<evidence type="ECO:0000256" key="3">
    <source>
        <dbReference type="ARBA" id="ARBA00012071"/>
    </source>
</evidence>
<dbReference type="HAMAP" id="MF_00409">
    <property type="entry name" value="LpxK"/>
    <property type="match status" value="1"/>
</dbReference>
<feature type="binding site" evidence="13">
    <location>
        <begin position="47"/>
        <end position="54"/>
    </location>
    <ligand>
        <name>ATP</name>
        <dbReference type="ChEBI" id="CHEBI:30616"/>
    </ligand>
</feature>
<evidence type="ECO:0000256" key="8">
    <source>
        <dbReference type="ARBA" id="ARBA00022741"/>
    </source>
</evidence>
<dbReference type="EMBL" id="FOMI01000005">
    <property type="protein sequence ID" value="SFD16238.1"/>
    <property type="molecule type" value="Genomic_DNA"/>
</dbReference>
<protein>
    <recommendedName>
        <fullName evidence="4 13">Tetraacyldisaccharide 4'-kinase</fullName>
        <ecNumber evidence="3 13">2.7.1.130</ecNumber>
    </recommendedName>
    <alternativeName>
        <fullName evidence="12 13">Lipid A 4'-kinase</fullName>
    </alternativeName>
</protein>
<dbReference type="Pfam" id="PF02606">
    <property type="entry name" value="LpxK"/>
    <property type="match status" value="1"/>
</dbReference>
<keyword evidence="6 13" id="KW-0441">Lipid A biosynthesis</keyword>
<dbReference type="InterPro" id="IPR003758">
    <property type="entry name" value="LpxK"/>
</dbReference>
<evidence type="ECO:0000256" key="10">
    <source>
        <dbReference type="ARBA" id="ARBA00022840"/>
    </source>
</evidence>
<dbReference type="OrthoDB" id="9766423at2"/>
<keyword evidence="7 13" id="KW-0808">Transferase</keyword>
<keyword evidence="9 13" id="KW-0418">Kinase</keyword>
<dbReference type="InterPro" id="IPR027417">
    <property type="entry name" value="P-loop_NTPase"/>
</dbReference>
<dbReference type="EC" id="2.7.1.130" evidence="3 13"/>
<dbReference type="GO" id="GO:0009244">
    <property type="term" value="P:lipopolysaccharide core region biosynthetic process"/>
    <property type="evidence" value="ECO:0007669"/>
    <property type="project" value="TreeGrafter"/>
</dbReference>
<comment type="pathway">
    <text evidence="2 13">Glycolipid biosynthesis; lipid IV(A) biosynthesis; lipid IV(A) from (3R)-3-hydroxytetradecanoyl-[acyl-carrier-protein] and UDP-N-acetyl-alpha-D-glucosamine: step 6/6.</text>
</comment>
<comment type="catalytic activity">
    <reaction evidence="13">
        <text>a lipid A disaccharide + ATP = a lipid IVA + ADP + H(+)</text>
        <dbReference type="Rhea" id="RHEA:67840"/>
        <dbReference type="ChEBI" id="CHEBI:15378"/>
        <dbReference type="ChEBI" id="CHEBI:30616"/>
        <dbReference type="ChEBI" id="CHEBI:176343"/>
        <dbReference type="ChEBI" id="CHEBI:176425"/>
        <dbReference type="ChEBI" id="CHEBI:456216"/>
        <dbReference type="EC" id="2.7.1.130"/>
    </reaction>
</comment>
<keyword evidence="15" id="KW-1185">Reference proteome</keyword>
<dbReference type="GO" id="GO:0005524">
    <property type="term" value="F:ATP binding"/>
    <property type="evidence" value="ECO:0007669"/>
    <property type="project" value="UniProtKB-UniRule"/>
</dbReference>
<dbReference type="STRING" id="870482.SAMN04487987_105129"/>
<dbReference type="SUPFAM" id="SSF52540">
    <property type="entry name" value="P-loop containing nucleoside triphosphate hydrolases"/>
    <property type="match status" value="1"/>
</dbReference>
<evidence type="ECO:0000256" key="13">
    <source>
        <dbReference type="HAMAP-Rule" id="MF_00409"/>
    </source>
</evidence>
<proteinExistence type="inferred from homology"/>
<keyword evidence="10 13" id="KW-0067">ATP-binding</keyword>
<evidence type="ECO:0000256" key="4">
    <source>
        <dbReference type="ARBA" id="ARBA00016436"/>
    </source>
</evidence>
<accession>A0A1I1Q8S9</accession>
<evidence type="ECO:0000256" key="12">
    <source>
        <dbReference type="ARBA" id="ARBA00029757"/>
    </source>
</evidence>
<comment type="similarity">
    <text evidence="13">Belongs to the LpxK family.</text>
</comment>
<name>A0A1I1Q8S9_9FLAO</name>